<evidence type="ECO:0000313" key="3">
    <source>
        <dbReference type="Proteomes" id="UP000696485"/>
    </source>
</evidence>
<reference evidence="2" key="1">
    <citation type="journal article" date="2020" name="Fungal Divers.">
        <title>Resolving the Mortierellaceae phylogeny through synthesis of multi-gene phylogenetics and phylogenomics.</title>
        <authorList>
            <person name="Vandepol N."/>
            <person name="Liber J."/>
            <person name="Desiro A."/>
            <person name="Na H."/>
            <person name="Kennedy M."/>
            <person name="Barry K."/>
            <person name="Grigoriev I.V."/>
            <person name="Miller A.N."/>
            <person name="O'Donnell K."/>
            <person name="Stajich J.E."/>
            <person name="Bonito G."/>
        </authorList>
    </citation>
    <scope>NUCLEOTIDE SEQUENCE</scope>
    <source>
        <strain evidence="2">NVP1</strain>
    </source>
</reference>
<dbReference type="Proteomes" id="UP000696485">
    <property type="component" value="Unassembled WGS sequence"/>
</dbReference>
<evidence type="ECO:0000256" key="1">
    <source>
        <dbReference type="SAM" id="SignalP"/>
    </source>
</evidence>
<dbReference type="EMBL" id="JAAAUY010000064">
    <property type="protein sequence ID" value="KAF9336313.1"/>
    <property type="molecule type" value="Genomic_DNA"/>
</dbReference>
<keyword evidence="3" id="KW-1185">Reference proteome</keyword>
<keyword evidence="1" id="KW-0732">Signal</keyword>
<feature type="chain" id="PRO_5040450221" evidence="1">
    <location>
        <begin position="18"/>
        <end position="101"/>
    </location>
</feature>
<evidence type="ECO:0000313" key="2">
    <source>
        <dbReference type="EMBL" id="KAF9336313.1"/>
    </source>
</evidence>
<dbReference type="AlphaFoldDB" id="A0A9P5SQT9"/>
<sequence length="101" mass="11311">MKFLIIALTSVVASSSATITRDMPFINALVMPEDYKQNSTRPDIIELQKAGLNSDCQSYSDIYNHHTVRREVRDLISLQFVKVTLALCAKYTGFLMLGQGP</sequence>
<gene>
    <name evidence="2" type="ORF">BG006_009051</name>
</gene>
<comment type="caution">
    <text evidence="2">The sequence shown here is derived from an EMBL/GenBank/DDBJ whole genome shotgun (WGS) entry which is preliminary data.</text>
</comment>
<accession>A0A9P5SQT9</accession>
<feature type="signal peptide" evidence="1">
    <location>
        <begin position="1"/>
        <end position="17"/>
    </location>
</feature>
<organism evidence="2 3">
    <name type="scientific">Podila minutissima</name>
    <dbReference type="NCBI Taxonomy" id="64525"/>
    <lineage>
        <taxon>Eukaryota</taxon>
        <taxon>Fungi</taxon>
        <taxon>Fungi incertae sedis</taxon>
        <taxon>Mucoromycota</taxon>
        <taxon>Mortierellomycotina</taxon>
        <taxon>Mortierellomycetes</taxon>
        <taxon>Mortierellales</taxon>
        <taxon>Mortierellaceae</taxon>
        <taxon>Podila</taxon>
    </lineage>
</organism>
<proteinExistence type="predicted"/>
<name>A0A9P5SQT9_9FUNG</name>
<protein>
    <submittedName>
        <fullName evidence="2">Uncharacterized protein</fullName>
    </submittedName>
</protein>